<accession>A0A1M4Y336</accession>
<keyword evidence="2 6" id="KW-0808">Transferase</keyword>
<gene>
    <name evidence="6" type="ORF">SAMN02745157_1404</name>
</gene>
<dbReference type="Pfam" id="PF00534">
    <property type="entry name" value="Glycos_transf_1"/>
    <property type="match status" value="1"/>
</dbReference>
<evidence type="ECO:0000259" key="5">
    <source>
        <dbReference type="Pfam" id="PF13439"/>
    </source>
</evidence>
<dbReference type="GO" id="GO:0016757">
    <property type="term" value="F:glycosyltransferase activity"/>
    <property type="evidence" value="ECO:0007669"/>
    <property type="project" value="UniProtKB-KW"/>
</dbReference>
<dbReference type="Proteomes" id="UP000184485">
    <property type="component" value="Unassembled WGS sequence"/>
</dbReference>
<organism evidence="6 7">
    <name type="scientific">Kaistia soli DSM 19436</name>
    <dbReference type="NCBI Taxonomy" id="1122133"/>
    <lineage>
        <taxon>Bacteria</taxon>
        <taxon>Pseudomonadati</taxon>
        <taxon>Pseudomonadota</taxon>
        <taxon>Alphaproteobacteria</taxon>
        <taxon>Hyphomicrobiales</taxon>
        <taxon>Kaistiaceae</taxon>
        <taxon>Kaistia</taxon>
    </lineage>
</organism>
<dbReference type="PANTHER" id="PTHR12526:SF510">
    <property type="entry name" value="D-INOSITOL 3-PHOSPHATE GLYCOSYLTRANSFERASE"/>
    <property type="match status" value="1"/>
</dbReference>
<dbReference type="InterPro" id="IPR001296">
    <property type="entry name" value="Glyco_trans_1"/>
</dbReference>
<evidence type="ECO:0000256" key="1">
    <source>
        <dbReference type="ARBA" id="ARBA00022676"/>
    </source>
</evidence>
<dbReference type="SUPFAM" id="SSF53756">
    <property type="entry name" value="UDP-Glycosyltransferase/glycogen phosphorylase"/>
    <property type="match status" value="1"/>
</dbReference>
<keyword evidence="1" id="KW-0328">Glycosyltransferase</keyword>
<keyword evidence="7" id="KW-1185">Reference proteome</keyword>
<proteinExistence type="predicted"/>
<dbReference type="InterPro" id="IPR028098">
    <property type="entry name" value="Glyco_trans_4-like_N"/>
</dbReference>
<dbReference type="CDD" id="cd03801">
    <property type="entry name" value="GT4_PimA-like"/>
    <property type="match status" value="1"/>
</dbReference>
<protein>
    <submittedName>
        <fullName evidence="6">Glycosyltransferase involved in cell wall bisynthesis</fullName>
    </submittedName>
</protein>
<evidence type="ECO:0000256" key="2">
    <source>
        <dbReference type="ARBA" id="ARBA00022679"/>
    </source>
</evidence>
<evidence type="ECO:0000259" key="4">
    <source>
        <dbReference type="Pfam" id="PF00534"/>
    </source>
</evidence>
<feature type="domain" description="Glycosyl transferase family 1" evidence="4">
    <location>
        <begin position="204"/>
        <end position="361"/>
    </location>
</feature>
<evidence type="ECO:0000256" key="3">
    <source>
        <dbReference type="SAM" id="MobiDB-lite"/>
    </source>
</evidence>
<dbReference type="EMBL" id="FQUP01000001">
    <property type="protein sequence ID" value="SHE99892.1"/>
    <property type="molecule type" value="Genomic_DNA"/>
</dbReference>
<dbReference type="PANTHER" id="PTHR12526">
    <property type="entry name" value="GLYCOSYLTRANSFERASE"/>
    <property type="match status" value="1"/>
</dbReference>
<reference evidence="6 7" key="1">
    <citation type="submission" date="2016-11" db="EMBL/GenBank/DDBJ databases">
        <authorList>
            <person name="Jaros S."/>
            <person name="Januszkiewicz K."/>
            <person name="Wedrychowicz H."/>
        </authorList>
    </citation>
    <scope>NUCLEOTIDE SEQUENCE [LARGE SCALE GENOMIC DNA]</scope>
    <source>
        <strain evidence="6 7">DSM 19436</strain>
    </source>
</reference>
<feature type="compositionally biased region" description="Polar residues" evidence="3">
    <location>
        <begin position="1"/>
        <end position="10"/>
    </location>
</feature>
<feature type="domain" description="Glycosyltransferase subfamily 4-like N-terminal" evidence="5">
    <location>
        <begin position="72"/>
        <end position="195"/>
    </location>
</feature>
<name>A0A1M4Y336_9HYPH</name>
<dbReference type="Gene3D" id="3.40.50.2000">
    <property type="entry name" value="Glycogen Phosphorylase B"/>
    <property type="match status" value="2"/>
</dbReference>
<evidence type="ECO:0000313" key="7">
    <source>
        <dbReference type="Proteomes" id="UP000184485"/>
    </source>
</evidence>
<dbReference type="STRING" id="1122133.SAMN02745157_1404"/>
<dbReference type="RefSeq" id="WP_084526912.1">
    <property type="nucleotide sequence ID" value="NZ_FQUP01000001.1"/>
</dbReference>
<feature type="region of interest" description="Disordered" evidence="3">
    <location>
        <begin position="1"/>
        <end position="22"/>
    </location>
</feature>
<evidence type="ECO:0000313" key="6">
    <source>
        <dbReference type="EMBL" id="SHE99892.1"/>
    </source>
</evidence>
<sequence>MRAELNSISGPETVHGTAIPAGVDDRSTRAGALSVRHYVAGGREHGGGIGRMAGYIVDSFGKDGIVHVVTDTRGPRWFPLTSLPRLAFAILLMTRDRVVSPRRVHHIHVAGRGSTVRKRILTAAARRLGCRHLVHLHDYDYAADFNARSAADQAAVLPMFKKADHVVALGRRDHQTLTTVLGVDQRRVSVLPNCVPDPGGPRLRDNDETRIVFLGRLSERKGVPELLRALSHPTMMQLRWRAVLAGDGPVDEYRRQARELGIADRVEMPGWLGPDETRALCARADILTLPSHAEGLAMAVVEGLAHGLAIVTTRVGAHEEVITDGSSGLFVPPGDVDALASALARLVSEPETRRALSMQARAAYLAQFSMASYRRSLERIYETVTNGTR</sequence>
<dbReference type="OrthoDB" id="9783380at2"/>
<dbReference type="AlphaFoldDB" id="A0A1M4Y336"/>
<dbReference type="Pfam" id="PF13439">
    <property type="entry name" value="Glyco_transf_4"/>
    <property type="match status" value="1"/>
</dbReference>